<accession>A0A846ZFE6</accession>
<protein>
    <submittedName>
        <fullName evidence="2">Glucose-inhibited division protein B</fullName>
    </submittedName>
</protein>
<evidence type="ECO:0000313" key="1">
    <source>
        <dbReference type="EMBL" id="MCT8388807.1"/>
    </source>
</evidence>
<gene>
    <name evidence="1" type="ORF">D0501_01635</name>
    <name evidence="2" type="ORF">HF966_06825</name>
</gene>
<reference evidence="2 3" key="2">
    <citation type="submission" date="2020-04" db="EMBL/GenBank/DDBJ databases">
        <title>MicrobeNet Type strains.</title>
        <authorList>
            <person name="Nicholson A.C."/>
        </authorList>
    </citation>
    <scope>NUCLEOTIDE SEQUENCE [LARGE SCALE GENOMIC DNA]</scope>
    <source>
        <strain evidence="2 3">CCUG 54536</strain>
    </source>
</reference>
<evidence type="ECO:0000313" key="2">
    <source>
        <dbReference type="EMBL" id="NKZ18884.1"/>
    </source>
</evidence>
<reference evidence="1 4" key="1">
    <citation type="submission" date="2018-08" db="EMBL/GenBank/DDBJ databases">
        <title>Draft genome sequences of Leuconostoc spp. and Weissella spp. with biocontrol potential.</title>
        <authorList>
            <person name="Lo R."/>
            <person name="Ho V.T.T."/>
            <person name="Turner M.S."/>
        </authorList>
    </citation>
    <scope>NUCLEOTIDE SEQUENCE [LARGE SCALE GENOMIC DNA]</scope>
    <source>
        <strain evidence="1 4">733</strain>
    </source>
</reference>
<dbReference type="Proteomes" id="UP001525857">
    <property type="component" value="Unassembled WGS sequence"/>
</dbReference>
<dbReference type="AlphaFoldDB" id="A0A846ZFE6"/>
<sequence length="69" mass="8059">MTGLEYNISTEWSRDVYGQATGDTALEHVPARVQQLWEDFRHAHHLPNDAQIVEFDRILTDFQTNEWSA</sequence>
<evidence type="ECO:0000313" key="3">
    <source>
        <dbReference type="Proteomes" id="UP000590460"/>
    </source>
</evidence>
<dbReference type="EMBL" id="QVOV01000002">
    <property type="protein sequence ID" value="MCT8388807.1"/>
    <property type="molecule type" value="Genomic_DNA"/>
</dbReference>
<dbReference type="Proteomes" id="UP000590460">
    <property type="component" value="Unassembled WGS sequence"/>
</dbReference>
<evidence type="ECO:0000313" key="4">
    <source>
        <dbReference type="Proteomes" id="UP001525857"/>
    </source>
</evidence>
<keyword evidence="4" id="KW-1185">Reference proteome</keyword>
<comment type="caution">
    <text evidence="2">The sequence shown here is derived from an EMBL/GenBank/DDBJ whole genome shotgun (WGS) entry which is preliminary data.</text>
</comment>
<dbReference type="EMBL" id="JAAXPO010000007">
    <property type="protein sequence ID" value="NKZ18884.1"/>
    <property type="molecule type" value="Genomic_DNA"/>
</dbReference>
<name>A0A846ZFE6_9LACO</name>
<proteinExistence type="predicted"/>
<organism evidence="2 3">
    <name type="scientific">Leuconostoc holzapfelii</name>
    <dbReference type="NCBI Taxonomy" id="434464"/>
    <lineage>
        <taxon>Bacteria</taxon>
        <taxon>Bacillati</taxon>
        <taxon>Bacillota</taxon>
        <taxon>Bacilli</taxon>
        <taxon>Lactobacillales</taxon>
        <taxon>Lactobacillaceae</taxon>
        <taxon>Leuconostoc</taxon>
    </lineage>
</organism>
<dbReference type="RefSeq" id="WP_168677362.1">
    <property type="nucleotide sequence ID" value="NZ_BPKV01000008.1"/>
</dbReference>